<sequence>MKLNAAQIKLIENKSLGYNLLKGVTGSGKTTTAVYRSVYLENYYCLYDKDRILMITGDSDQTGYIKKMYIKAKENTKFNYITLFSNSEDKLSIHNIEDIVYKYFCCDKKHINYNLLKNEEEKQAIVTECIAQIKKSCESIRILNSKYVEFIIDEISWIKSCNYNTIEEYQTADRVGRSTFKVKGPKRLLKNSNIRDAIFKTMVLYNEKLKEKKLIDLEDMSLIALEQCKKDRNDERYTHIIVDESQNLTKVQLDLIRKLNSNETYSSTTYIVSKDNCKNSNGWLIKTRKISSLGLPSKVKGHVLTKKYERYMEKKSIDYSIESFKYCDIKHGKDYELSRDINNISEVMVKDADSQYKYNEEELKKLPIYNDIAAGEPILMNPEIEDIFYVPTYWLKGMNSCFILKVRGDSMIGANINNGDYVIIKKQYTAQNKDIVAVNLDGNATLKRFISKKDGIYLMPENKKYKPIIINDEGARIIGIAVGIIKEN</sequence>
<evidence type="ECO:0000256" key="11">
    <source>
        <dbReference type="ARBA" id="ARBA00023125"/>
    </source>
</evidence>
<dbReference type="EC" id="3.4.21.88" evidence="18"/>
<evidence type="ECO:0000256" key="6">
    <source>
        <dbReference type="ARBA" id="ARBA00022801"/>
    </source>
</evidence>
<evidence type="ECO:0000256" key="5">
    <source>
        <dbReference type="ARBA" id="ARBA00022763"/>
    </source>
</evidence>
<evidence type="ECO:0000256" key="2">
    <source>
        <dbReference type="ARBA" id="ARBA00022491"/>
    </source>
</evidence>
<keyword evidence="12" id="KW-0804">Transcription</keyword>
<dbReference type="PANTHER" id="PTHR33516">
    <property type="entry name" value="LEXA REPRESSOR"/>
    <property type="match status" value="1"/>
</dbReference>
<dbReference type="PANTHER" id="PTHR33516:SF2">
    <property type="entry name" value="LEXA REPRESSOR-RELATED"/>
    <property type="match status" value="1"/>
</dbReference>
<keyword evidence="8 16" id="KW-0068">Autocatalytic cleavage</keyword>
<dbReference type="GO" id="GO:0009432">
    <property type="term" value="P:SOS response"/>
    <property type="evidence" value="ECO:0007669"/>
    <property type="project" value="UniProtKB-KW"/>
</dbReference>
<dbReference type="InterPro" id="IPR027417">
    <property type="entry name" value="P-loop_NTPase"/>
</dbReference>
<dbReference type="InterPro" id="IPR036286">
    <property type="entry name" value="LexA/Signal_pep-like_sf"/>
</dbReference>
<evidence type="ECO:0000259" key="17">
    <source>
        <dbReference type="PROSITE" id="PS51198"/>
    </source>
</evidence>
<dbReference type="Gene3D" id="3.40.50.300">
    <property type="entry name" value="P-loop containing nucleotide triphosphate hydrolases"/>
    <property type="match status" value="2"/>
</dbReference>
<evidence type="ECO:0000256" key="4">
    <source>
        <dbReference type="ARBA" id="ARBA00022741"/>
    </source>
</evidence>
<feature type="binding site" evidence="15">
    <location>
        <begin position="23"/>
        <end position="30"/>
    </location>
    <ligand>
        <name>ATP</name>
        <dbReference type="ChEBI" id="CHEBI:30616"/>
    </ligand>
</feature>
<keyword evidence="19" id="KW-1185">Reference proteome</keyword>
<evidence type="ECO:0000313" key="19">
    <source>
        <dbReference type="Proteomes" id="UP000537131"/>
    </source>
</evidence>
<keyword evidence="5" id="KW-0227">DNA damage</keyword>
<reference evidence="18 19" key="1">
    <citation type="submission" date="2020-04" db="EMBL/GenBank/DDBJ databases">
        <authorList>
            <person name="Doyle D.A."/>
        </authorList>
    </citation>
    <scope>NUCLEOTIDE SEQUENCE [LARGE SCALE GENOMIC DNA]</scope>
    <source>
        <strain evidence="18 19">P21</strain>
    </source>
</reference>
<dbReference type="AlphaFoldDB" id="A0A7Y0ELL0"/>
<name>A0A7Y0ELL0_9CLOT</name>
<keyword evidence="6 15" id="KW-0378">Hydrolase</keyword>
<keyword evidence="3" id="KW-0235">DNA replication</keyword>
<dbReference type="Proteomes" id="UP000537131">
    <property type="component" value="Unassembled WGS sequence"/>
</dbReference>
<evidence type="ECO:0000256" key="15">
    <source>
        <dbReference type="PROSITE-ProRule" id="PRU00560"/>
    </source>
</evidence>
<protein>
    <submittedName>
        <fullName evidence="18">Repressor LexA</fullName>
        <ecNumber evidence="18">3.4.21.88</ecNumber>
    </submittedName>
</protein>
<dbReference type="InterPro" id="IPR039418">
    <property type="entry name" value="LexA-like"/>
</dbReference>
<evidence type="ECO:0000256" key="7">
    <source>
        <dbReference type="ARBA" id="ARBA00022806"/>
    </source>
</evidence>
<dbReference type="EMBL" id="JABBNI010000066">
    <property type="protein sequence ID" value="NMM65719.1"/>
    <property type="molecule type" value="Genomic_DNA"/>
</dbReference>
<keyword evidence="10" id="KW-0805">Transcription regulation</keyword>
<organism evidence="18 19">
    <name type="scientific">Clostridium muellerianum</name>
    <dbReference type="NCBI Taxonomy" id="2716538"/>
    <lineage>
        <taxon>Bacteria</taxon>
        <taxon>Bacillati</taxon>
        <taxon>Bacillota</taxon>
        <taxon>Clostridia</taxon>
        <taxon>Eubacteriales</taxon>
        <taxon>Clostridiaceae</taxon>
        <taxon>Clostridium</taxon>
    </lineage>
</organism>
<dbReference type="GO" id="GO:0004252">
    <property type="term" value="F:serine-type endopeptidase activity"/>
    <property type="evidence" value="ECO:0007669"/>
    <property type="project" value="UniProtKB-EC"/>
</dbReference>
<keyword evidence="14" id="KW-0742">SOS response</keyword>
<comment type="similarity">
    <text evidence="1 16">Belongs to the peptidase S24 family.</text>
</comment>
<proteinExistence type="inferred from homology"/>
<gene>
    <name evidence="18" type="primary">lexA</name>
    <name evidence="18" type="ORF">HBE96_24375</name>
</gene>
<keyword evidence="9 15" id="KW-0067">ATP-binding</keyword>
<keyword evidence="11" id="KW-0238">DNA-binding</keyword>
<evidence type="ECO:0000256" key="8">
    <source>
        <dbReference type="ARBA" id="ARBA00022813"/>
    </source>
</evidence>
<evidence type="ECO:0000256" key="14">
    <source>
        <dbReference type="ARBA" id="ARBA00023236"/>
    </source>
</evidence>
<dbReference type="PROSITE" id="PS51198">
    <property type="entry name" value="UVRD_HELICASE_ATP_BIND"/>
    <property type="match status" value="1"/>
</dbReference>
<evidence type="ECO:0000256" key="1">
    <source>
        <dbReference type="ARBA" id="ARBA00007484"/>
    </source>
</evidence>
<evidence type="ECO:0000256" key="9">
    <source>
        <dbReference type="ARBA" id="ARBA00022840"/>
    </source>
</evidence>
<dbReference type="Gene3D" id="2.10.109.10">
    <property type="entry name" value="Umud Fragment, subunit A"/>
    <property type="match status" value="1"/>
</dbReference>
<evidence type="ECO:0000313" key="18">
    <source>
        <dbReference type="EMBL" id="NMM65719.1"/>
    </source>
</evidence>
<feature type="domain" description="UvrD-like helicase ATP-binding" evidence="17">
    <location>
        <begin position="2"/>
        <end position="359"/>
    </location>
</feature>
<keyword evidence="7 15" id="KW-0347">Helicase</keyword>
<dbReference type="GO" id="GO:0003677">
    <property type="term" value="F:DNA binding"/>
    <property type="evidence" value="ECO:0007669"/>
    <property type="project" value="UniProtKB-KW"/>
</dbReference>
<evidence type="ECO:0000256" key="10">
    <source>
        <dbReference type="ARBA" id="ARBA00023015"/>
    </source>
</evidence>
<dbReference type="Pfam" id="PF00580">
    <property type="entry name" value="UvrD-helicase"/>
    <property type="match status" value="1"/>
</dbReference>
<keyword evidence="2" id="KW-0678">Repressor</keyword>
<dbReference type="GO" id="GO:0006281">
    <property type="term" value="P:DNA repair"/>
    <property type="evidence" value="ECO:0007669"/>
    <property type="project" value="UniProtKB-KW"/>
</dbReference>
<accession>A0A7Y0ELL0</accession>
<keyword evidence="13" id="KW-0234">DNA repair</keyword>
<dbReference type="InterPro" id="IPR006200">
    <property type="entry name" value="LexA"/>
</dbReference>
<dbReference type="RefSeq" id="WP_169300311.1">
    <property type="nucleotide sequence ID" value="NZ_JABBNI010000066.1"/>
</dbReference>
<dbReference type="SUPFAM" id="SSF52540">
    <property type="entry name" value="P-loop containing nucleoside triphosphate hydrolases"/>
    <property type="match status" value="1"/>
</dbReference>
<dbReference type="InterPro" id="IPR015927">
    <property type="entry name" value="Peptidase_S24_S26A/B/C"/>
</dbReference>
<dbReference type="CDD" id="cd06529">
    <property type="entry name" value="S24_LexA-like"/>
    <property type="match status" value="1"/>
</dbReference>
<reference evidence="18 19" key="2">
    <citation type="submission" date="2020-06" db="EMBL/GenBank/DDBJ databases">
        <title>Complete Genome Sequence of Clostridium muelleri sp. nov. P21T, an Acid-Alcohol Producing Acetogen Isolated from Old Hay.</title>
        <authorList>
            <person name="Duncan K.E."/>
            <person name="Tanner R.S."/>
        </authorList>
    </citation>
    <scope>NUCLEOTIDE SEQUENCE [LARGE SCALE GENOMIC DNA]</scope>
    <source>
        <strain evidence="18 19">P21</strain>
    </source>
</reference>
<evidence type="ECO:0000256" key="13">
    <source>
        <dbReference type="ARBA" id="ARBA00023204"/>
    </source>
</evidence>
<dbReference type="InterPro" id="IPR006197">
    <property type="entry name" value="Peptidase_S24_LexA"/>
</dbReference>
<evidence type="ECO:0000256" key="16">
    <source>
        <dbReference type="RuleBase" id="RU003991"/>
    </source>
</evidence>
<dbReference type="InterPro" id="IPR050077">
    <property type="entry name" value="LexA_repressor"/>
</dbReference>
<dbReference type="PRINTS" id="PR00726">
    <property type="entry name" value="LEXASERPTASE"/>
</dbReference>
<keyword evidence="4 15" id="KW-0547">Nucleotide-binding</keyword>
<evidence type="ECO:0000256" key="3">
    <source>
        <dbReference type="ARBA" id="ARBA00022705"/>
    </source>
</evidence>
<dbReference type="Pfam" id="PF00717">
    <property type="entry name" value="Peptidase_S24"/>
    <property type="match status" value="1"/>
</dbReference>
<dbReference type="SUPFAM" id="SSF51306">
    <property type="entry name" value="LexA/Signal peptidase"/>
    <property type="match status" value="1"/>
</dbReference>
<dbReference type="InterPro" id="IPR014016">
    <property type="entry name" value="UvrD-like_ATP-bd"/>
</dbReference>
<dbReference type="GO" id="GO:0004386">
    <property type="term" value="F:helicase activity"/>
    <property type="evidence" value="ECO:0007669"/>
    <property type="project" value="UniProtKB-UniRule"/>
</dbReference>
<dbReference type="GO" id="GO:0006260">
    <property type="term" value="P:DNA replication"/>
    <property type="evidence" value="ECO:0007669"/>
    <property type="project" value="UniProtKB-KW"/>
</dbReference>
<dbReference type="GO" id="GO:0045892">
    <property type="term" value="P:negative regulation of DNA-templated transcription"/>
    <property type="evidence" value="ECO:0007669"/>
    <property type="project" value="InterPro"/>
</dbReference>
<evidence type="ECO:0000256" key="12">
    <source>
        <dbReference type="ARBA" id="ARBA00023163"/>
    </source>
</evidence>
<comment type="caution">
    <text evidence="18">The sequence shown here is derived from an EMBL/GenBank/DDBJ whole genome shotgun (WGS) entry which is preliminary data.</text>
</comment>
<dbReference type="NCBIfam" id="TIGR00498">
    <property type="entry name" value="lexA"/>
    <property type="match status" value="1"/>
</dbReference>
<dbReference type="GO" id="GO:0005524">
    <property type="term" value="F:ATP binding"/>
    <property type="evidence" value="ECO:0007669"/>
    <property type="project" value="UniProtKB-UniRule"/>
</dbReference>